<sequence length="398" mass="42752">MERAFLPYGRQQIDQADIDAVVGVLTSPYLTTGPNVASFEAALAKAVGADHAIACANGTAALHMAYHAFGVGPETSVIVPTTTFAATASTADLLGAEVVFADVDPDTGLMTPETAQEAISRASFPVRCITPVHLAGQMEDMAAMRALADSVGAYLLADACHALGTVSDEGWRVGACPHTHVETFSFHPVKTIAAGEGGAVTTSDAKLAQKMRRFGNHGIVRTGDEFTYKDLALDAETGAVNPWYYELAEPALNYRLSDIQCALAESQLAKLPQFVERRRALADLYDRAFSTSPAPVKPFGRTAANQPAWHLYVTLIDFDAIGKSRAAVMNALRERGVGTQVHYIPLILQPHFRCDAASNQYPGSLAYYRRALSIPLFPSMTDDDAEYVVRSIESVLEP</sequence>
<dbReference type="PANTHER" id="PTHR30244">
    <property type="entry name" value="TRANSAMINASE"/>
    <property type="match status" value="1"/>
</dbReference>
<feature type="active site" description="Proton acceptor" evidence="2">
    <location>
        <position position="190"/>
    </location>
</feature>
<dbReference type="CDD" id="cd00616">
    <property type="entry name" value="AHBA_syn"/>
    <property type="match status" value="1"/>
</dbReference>
<dbReference type="InterPro" id="IPR015424">
    <property type="entry name" value="PyrdxlP-dep_Trfase"/>
</dbReference>
<dbReference type="AlphaFoldDB" id="A0A3S2WSH0"/>
<keyword evidence="6" id="KW-1185">Reference proteome</keyword>
<dbReference type="RefSeq" id="WP_127766244.1">
    <property type="nucleotide sequence ID" value="NZ_SADE01000002.1"/>
</dbReference>
<proteinExistence type="inferred from homology"/>
<protein>
    <submittedName>
        <fullName evidence="5">UDP-4-amino-4, 6-dideoxy-N-acetyl-beta-L-altrosamine transaminase</fullName>
        <ecNumber evidence="5">2.6.1.92</ecNumber>
    </submittedName>
</protein>
<gene>
    <name evidence="5" type="primary">pseC</name>
    <name evidence="5" type="ORF">EOI86_16515</name>
</gene>
<dbReference type="Proteomes" id="UP000287447">
    <property type="component" value="Unassembled WGS sequence"/>
</dbReference>
<dbReference type="PANTHER" id="PTHR30244:SF34">
    <property type="entry name" value="DTDP-4-AMINO-4,6-DIDEOXYGALACTOSE TRANSAMINASE"/>
    <property type="match status" value="1"/>
</dbReference>
<reference evidence="6" key="1">
    <citation type="submission" date="2019-01" db="EMBL/GenBank/DDBJ databases">
        <title>Gri0909 isolated from a small marine red alga.</title>
        <authorList>
            <person name="Kim J."/>
            <person name="Jeong S.E."/>
            <person name="Jeon C.O."/>
        </authorList>
    </citation>
    <scope>NUCLEOTIDE SEQUENCE [LARGE SCALE GENOMIC DNA]</scope>
    <source>
        <strain evidence="6">Gri0909</strain>
    </source>
</reference>
<dbReference type="SUPFAM" id="SSF53383">
    <property type="entry name" value="PLP-dependent transferases"/>
    <property type="match status" value="1"/>
</dbReference>
<evidence type="ECO:0000256" key="2">
    <source>
        <dbReference type="PIRSR" id="PIRSR000390-1"/>
    </source>
</evidence>
<keyword evidence="5" id="KW-0032">Aminotransferase</keyword>
<evidence type="ECO:0000313" key="6">
    <source>
        <dbReference type="Proteomes" id="UP000287447"/>
    </source>
</evidence>
<dbReference type="Pfam" id="PF01041">
    <property type="entry name" value="DegT_DnrJ_EryC1"/>
    <property type="match status" value="1"/>
</dbReference>
<dbReference type="InterPro" id="IPR015421">
    <property type="entry name" value="PyrdxlP-dep_Trfase_major"/>
</dbReference>
<dbReference type="OrthoDB" id="9768668at2"/>
<evidence type="ECO:0000256" key="1">
    <source>
        <dbReference type="ARBA" id="ARBA00037999"/>
    </source>
</evidence>
<organism evidence="5 6">
    <name type="scientific">Hwanghaeella grinnelliae</name>
    <dbReference type="NCBI Taxonomy" id="2500179"/>
    <lineage>
        <taxon>Bacteria</taxon>
        <taxon>Pseudomonadati</taxon>
        <taxon>Pseudomonadota</taxon>
        <taxon>Alphaproteobacteria</taxon>
        <taxon>Rhodospirillales</taxon>
        <taxon>Rhodospirillaceae</taxon>
        <taxon>Hwanghaeella</taxon>
    </lineage>
</organism>
<dbReference type="EC" id="2.6.1.92" evidence="5"/>
<dbReference type="InterPro" id="IPR015422">
    <property type="entry name" value="PyrdxlP-dep_Trfase_small"/>
</dbReference>
<dbReference type="EMBL" id="SADE01000002">
    <property type="protein sequence ID" value="RVU36768.1"/>
    <property type="molecule type" value="Genomic_DNA"/>
</dbReference>
<dbReference type="Gene3D" id="3.90.1150.10">
    <property type="entry name" value="Aspartate Aminotransferase, domain 1"/>
    <property type="match status" value="1"/>
</dbReference>
<dbReference type="InterPro" id="IPR020026">
    <property type="entry name" value="PseC"/>
</dbReference>
<keyword evidence="3 4" id="KW-0663">Pyridoxal phosphate</keyword>
<keyword evidence="5" id="KW-0808">Transferase</keyword>
<accession>A0A3S2WSH0</accession>
<dbReference type="Gene3D" id="3.40.640.10">
    <property type="entry name" value="Type I PLP-dependent aspartate aminotransferase-like (Major domain)"/>
    <property type="match status" value="1"/>
</dbReference>
<dbReference type="GO" id="GO:0008483">
    <property type="term" value="F:transaminase activity"/>
    <property type="evidence" value="ECO:0007669"/>
    <property type="project" value="UniProtKB-KW"/>
</dbReference>
<comment type="similarity">
    <text evidence="1 4">Belongs to the DegT/DnrJ/EryC1 family.</text>
</comment>
<dbReference type="GO" id="GO:0030170">
    <property type="term" value="F:pyridoxal phosphate binding"/>
    <property type="evidence" value="ECO:0007669"/>
    <property type="project" value="TreeGrafter"/>
</dbReference>
<dbReference type="NCBIfam" id="TIGR03588">
    <property type="entry name" value="PseC"/>
    <property type="match status" value="1"/>
</dbReference>
<evidence type="ECO:0000313" key="5">
    <source>
        <dbReference type="EMBL" id="RVU36768.1"/>
    </source>
</evidence>
<dbReference type="PIRSF" id="PIRSF000390">
    <property type="entry name" value="PLP_StrS"/>
    <property type="match status" value="1"/>
</dbReference>
<evidence type="ECO:0000256" key="3">
    <source>
        <dbReference type="PIRSR" id="PIRSR000390-2"/>
    </source>
</evidence>
<comment type="caution">
    <text evidence="5">The sequence shown here is derived from an EMBL/GenBank/DDBJ whole genome shotgun (WGS) entry which is preliminary data.</text>
</comment>
<evidence type="ECO:0000256" key="4">
    <source>
        <dbReference type="RuleBase" id="RU004508"/>
    </source>
</evidence>
<dbReference type="GO" id="GO:0000271">
    <property type="term" value="P:polysaccharide biosynthetic process"/>
    <property type="evidence" value="ECO:0007669"/>
    <property type="project" value="TreeGrafter"/>
</dbReference>
<name>A0A3S2WSH0_9PROT</name>
<feature type="modified residue" description="N6-(pyridoxal phosphate)lysine" evidence="3">
    <location>
        <position position="190"/>
    </location>
</feature>
<dbReference type="InterPro" id="IPR000653">
    <property type="entry name" value="DegT/StrS_aminotransferase"/>
</dbReference>